<keyword evidence="3 5" id="KW-0697">Rotamase</keyword>
<dbReference type="SUPFAM" id="SSF54534">
    <property type="entry name" value="FKBP-like"/>
    <property type="match status" value="1"/>
</dbReference>
<evidence type="ECO:0000259" key="7">
    <source>
        <dbReference type="PROSITE" id="PS50020"/>
    </source>
</evidence>
<keyword evidence="4 5" id="KW-0413">Isomerase</keyword>
<dbReference type="SMART" id="SM00454">
    <property type="entry name" value="SAM"/>
    <property type="match status" value="1"/>
</dbReference>
<sequence>MMLGRKPKAKSAKVVVDVKEPAAKKIQCMIRVFLAKIRIRRTAKRVWQRVYDPTYKRYFWFNNLNETSMWTKPKFVEMYYDEDREATQMIQKVIRGFVGRMKARRVANTRYTRFYDANLNKFYWLDQKTQQTTWNVTPWLERQEINMPPEDQMLYDSQTKIRELMAQLEAKDQEIKDIRKKRFEELEPEVIRDKVKNAKSFKRSRNMDEWKTDELAAWFTELKMDEYVPFLFQNRVDGLLFINLSEDEWPDMGIVNRFHIRKLQLILKSYRVRYQRRKDKIQVDEDDDLLSEISPSELSGMLAAEDNMDDDYSSDDSSETESYASEDELHLGLTEEQKLQKQLDAKNITVNLAVRGDGINFPLVGDIVRVRYVASLVENQKIVMSTKNVLGRPWVEFVLGIDQVIKGFDRALPLMSVGERSTIIMSSEYAYGKEGLAPHIPPNSALSFDLTLLGFRARSPWVKPLIQDYSTHEKPYHADLKIYMEMITAQKIGEMGSGADGTEDDQDSLAGMKRLKMPSSVTSRGGSSVGSRSKFSK</sequence>
<evidence type="ECO:0000256" key="2">
    <source>
        <dbReference type="ARBA" id="ARBA00013194"/>
    </source>
</evidence>
<dbReference type="PROSITE" id="PS50059">
    <property type="entry name" value="FKBP_PPIASE"/>
    <property type="match status" value="1"/>
</dbReference>
<dbReference type="InterPro" id="IPR013761">
    <property type="entry name" value="SAM/pointed_sf"/>
</dbReference>
<feature type="compositionally biased region" description="Acidic residues" evidence="6">
    <location>
        <begin position="306"/>
        <end position="319"/>
    </location>
</feature>
<accession>A0A7S3HGK8</accession>
<evidence type="ECO:0000256" key="1">
    <source>
        <dbReference type="ARBA" id="ARBA00000971"/>
    </source>
</evidence>
<dbReference type="InterPro" id="IPR050689">
    <property type="entry name" value="FKBP-type_PPIase"/>
</dbReference>
<feature type="domain" description="SAM" evidence="9">
    <location>
        <begin position="210"/>
        <end position="273"/>
    </location>
</feature>
<dbReference type="EC" id="5.2.1.8" evidence="2 5"/>
<protein>
    <recommendedName>
        <fullName evidence="2 5">peptidylprolyl isomerase</fullName>
        <ecNumber evidence="2 5">5.2.1.8</ecNumber>
    </recommendedName>
</protein>
<dbReference type="PANTHER" id="PTHR10516">
    <property type="entry name" value="PEPTIDYL-PROLYL CIS-TRANS ISOMERASE"/>
    <property type="match status" value="1"/>
</dbReference>
<dbReference type="CDD" id="cd09487">
    <property type="entry name" value="SAM_superfamily"/>
    <property type="match status" value="1"/>
</dbReference>
<feature type="domain" description="PPIase FKBP-type" evidence="8">
    <location>
        <begin position="365"/>
        <end position="456"/>
    </location>
</feature>
<dbReference type="Pfam" id="PF07647">
    <property type="entry name" value="SAM_2"/>
    <property type="match status" value="1"/>
</dbReference>
<comment type="catalytic activity">
    <reaction evidence="1 5">
        <text>[protein]-peptidylproline (omega=180) = [protein]-peptidylproline (omega=0)</text>
        <dbReference type="Rhea" id="RHEA:16237"/>
        <dbReference type="Rhea" id="RHEA-COMP:10747"/>
        <dbReference type="Rhea" id="RHEA-COMP:10748"/>
        <dbReference type="ChEBI" id="CHEBI:83833"/>
        <dbReference type="ChEBI" id="CHEBI:83834"/>
        <dbReference type="EC" id="5.2.1.8"/>
    </reaction>
</comment>
<dbReference type="PROSITE" id="PS50105">
    <property type="entry name" value="SAM_DOMAIN"/>
    <property type="match status" value="1"/>
</dbReference>
<evidence type="ECO:0000256" key="5">
    <source>
        <dbReference type="PROSITE-ProRule" id="PRU00277"/>
    </source>
</evidence>
<gene>
    <name evidence="10" type="ORF">SELO1098_LOCUS22722</name>
</gene>
<dbReference type="PROSITE" id="PS50096">
    <property type="entry name" value="IQ"/>
    <property type="match status" value="1"/>
</dbReference>
<name>A0A7S3HGK8_9STRA</name>
<dbReference type="CDD" id="cd00201">
    <property type="entry name" value="WW"/>
    <property type="match status" value="1"/>
</dbReference>
<dbReference type="GO" id="GO:0003755">
    <property type="term" value="F:peptidyl-prolyl cis-trans isomerase activity"/>
    <property type="evidence" value="ECO:0007669"/>
    <property type="project" value="UniProtKB-KW"/>
</dbReference>
<feature type="region of interest" description="Disordered" evidence="6">
    <location>
        <begin position="495"/>
        <end position="537"/>
    </location>
</feature>
<dbReference type="InterPro" id="IPR001660">
    <property type="entry name" value="SAM"/>
</dbReference>
<evidence type="ECO:0000313" key="10">
    <source>
        <dbReference type="EMBL" id="CAE0293870.1"/>
    </source>
</evidence>
<dbReference type="GO" id="GO:0005737">
    <property type="term" value="C:cytoplasm"/>
    <property type="evidence" value="ECO:0007669"/>
    <property type="project" value="TreeGrafter"/>
</dbReference>
<reference evidence="10" key="1">
    <citation type="submission" date="2021-01" db="EMBL/GenBank/DDBJ databases">
        <authorList>
            <person name="Corre E."/>
            <person name="Pelletier E."/>
            <person name="Niang G."/>
            <person name="Scheremetjew M."/>
            <person name="Finn R."/>
            <person name="Kale V."/>
            <person name="Holt S."/>
            <person name="Cochrane G."/>
            <person name="Meng A."/>
            <person name="Brown T."/>
            <person name="Cohen L."/>
        </authorList>
    </citation>
    <scope>NUCLEOTIDE SEQUENCE</scope>
    <source>
        <strain evidence="10">CCAP 955/1</strain>
    </source>
</reference>
<evidence type="ECO:0000256" key="3">
    <source>
        <dbReference type="ARBA" id="ARBA00023110"/>
    </source>
</evidence>
<evidence type="ECO:0000256" key="6">
    <source>
        <dbReference type="SAM" id="MobiDB-lite"/>
    </source>
</evidence>
<proteinExistence type="predicted"/>
<dbReference type="PANTHER" id="PTHR10516:SF443">
    <property type="entry name" value="FK506-BINDING PROTEIN 59-RELATED"/>
    <property type="match status" value="1"/>
</dbReference>
<dbReference type="Pfam" id="PF00254">
    <property type="entry name" value="FKBP_C"/>
    <property type="match status" value="1"/>
</dbReference>
<dbReference type="InterPro" id="IPR046357">
    <property type="entry name" value="PPIase_dom_sf"/>
</dbReference>
<dbReference type="Gene3D" id="1.10.150.50">
    <property type="entry name" value="Transcription Factor, Ets-1"/>
    <property type="match status" value="1"/>
</dbReference>
<evidence type="ECO:0000259" key="9">
    <source>
        <dbReference type="PROSITE" id="PS50105"/>
    </source>
</evidence>
<dbReference type="EMBL" id="HBIC01044359">
    <property type="protein sequence ID" value="CAE0293870.1"/>
    <property type="molecule type" value="Transcribed_RNA"/>
</dbReference>
<dbReference type="Gene3D" id="3.10.50.40">
    <property type="match status" value="1"/>
</dbReference>
<dbReference type="InterPro" id="IPR001202">
    <property type="entry name" value="WW_dom"/>
</dbReference>
<dbReference type="AlphaFoldDB" id="A0A7S3HGK8"/>
<evidence type="ECO:0000259" key="8">
    <source>
        <dbReference type="PROSITE" id="PS50059"/>
    </source>
</evidence>
<feature type="compositionally biased region" description="Low complexity" evidence="6">
    <location>
        <begin position="519"/>
        <end position="537"/>
    </location>
</feature>
<dbReference type="SUPFAM" id="SSF47769">
    <property type="entry name" value="SAM/Pointed domain"/>
    <property type="match status" value="1"/>
</dbReference>
<evidence type="ECO:0000256" key="4">
    <source>
        <dbReference type="ARBA" id="ARBA00023235"/>
    </source>
</evidence>
<dbReference type="InterPro" id="IPR001179">
    <property type="entry name" value="PPIase_FKBP_dom"/>
</dbReference>
<feature type="domain" description="WW" evidence="7">
    <location>
        <begin position="47"/>
        <end position="75"/>
    </location>
</feature>
<organism evidence="10">
    <name type="scientific">Spumella elongata</name>
    <dbReference type="NCBI Taxonomy" id="89044"/>
    <lineage>
        <taxon>Eukaryota</taxon>
        <taxon>Sar</taxon>
        <taxon>Stramenopiles</taxon>
        <taxon>Ochrophyta</taxon>
        <taxon>Chrysophyceae</taxon>
        <taxon>Chromulinales</taxon>
        <taxon>Chromulinaceae</taxon>
        <taxon>Spumella</taxon>
    </lineage>
</organism>
<dbReference type="PROSITE" id="PS50020">
    <property type="entry name" value="WW_DOMAIN_2"/>
    <property type="match status" value="1"/>
</dbReference>
<feature type="region of interest" description="Disordered" evidence="6">
    <location>
        <begin position="306"/>
        <end position="327"/>
    </location>
</feature>